<evidence type="ECO:0000313" key="10">
    <source>
        <dbReference type="EMBL" id="MDV2687255.1"/>
    </source>
</evidence>
<protein>
    <recommendedName>
        <fullName evidence="2">DNA-directed DNA polymerase</fullName>
        <ecNumber evidence="2">2.7.7.7</ecNumber>
    </recommendedName>
</protein>
<evidence type="ECO:0000259" key="9">
    <source>
        <dbReference type="Pfam" id="PF03175"/>
    </source>
</evidence>
<evidence type="ECO:0000256" key="7">
    <source>
        <dbReference type="ARBA" id="ARBA00023125"/>
    </source>
</evidence>
<feature type="non-terminal residue" evidence="10">
    <location>
        <position position="1"/>
    </location>
</feature>
<keyword evidence="7" id="KW-0238">DNA-binding</keyword>
<evidence type="ECO:0000256" key="2">
    <source>
        <dbReference type="ARBA" id="ARBA00012417"/>
    </source>
</evidence>
<evidence type="ECO:0000256" key="3">
    <source>
        <dbReference type="ARBA" id="ARBA00022679"/>
    </source>
</evidence>
<dbReference type="Proteomes" id="UP001287282">
    <property type="component" value="Unassembled WGS sequence"/>
</dbReference>
<keyword evidence="6" id="KW-0239">DNA-directed DNA polymerase</keyword>
<dbReference type="InterPro" id="IPR004868">
    <property type="entry name" value="DNA-dir_DNA_pol_B_mt/vir"/>
</dbReference>
<dbReference type="EC" id="2.7.7.7" evidence="2"/>
<proteinExistence type="inferred from homology"/>
<dbReference type="SUPFAM" id="SSF53098">
    <property type="entry name" value="Ribonuclease H-like"/>
    <property type="match status" value="1"/>
</dbReference>
<comment type="similarity">
    <text evidence="1">Belongs to the DNA polymerase type-B family.</text>
</comment>
<evidence type="ECO:0000313" key="11">
    <source>
        <dbReference type="Proteomes" id="UP001287282"/>
    </source>
</evidence>
<evidence type="ECO:0000256" key="5">
    <source>
        <dbReference type="ARBA" id="ARBA00022705"/>
    </source>
</evidence>
<evidence type="ECO:0000256" key="1">
    <source>
        <dbReference type="ARBA" id="ARBA00005755"/>
    </source>
</evidence>
<reference evidence="10 11" key="1">
    <citation type="submission" date="2023-10" db="EMBL/GenBank/DDBJ databases">
        <title>Screening of Alkalihalobacillus lindianensis BZ-TG-R113 and Its Alleviation of Salt Stress on Rapeseed Growth.</title>
        <authorList>
            <person name="Zhao B."/>
            <person name="Guo T."/>
        </authorList>
    </citation>
    <scope>NUCLEOTIDE SEQUENCE [LARGE SCALE GENOMIC DNA]</scope>
    <source>
        <strain evidence="10 11">BZ-TG-R113</strain>
    </source>
</reference>
<sequence length="88" mass="10661">ESFYLSDYSNEKEMLRTSILYLMKRKYHNHKIYIHNFSGFDAVFLLTVLSDLSDKVRPVLRDGRYIDLRLDFSDKYKIYFRDSLLLLP</sequence>
<comment type="catalytic activity">
    <reaction evidence="8">
        <text>DNA(n) + a 2'-deoxyribonucleoside 5'-triphosphate = DNA(n+1) + diphosphate</text>
        <dbReference type="Rhea" id="RHEA:22508"/>
        <dbReference type="Rhea" id="RHEA-COMP:17339"/>
        <dbReference type="Rhea" id="RHEA-COMP:17340"/>
        <dbReference type="ChEBI" id="CHEBI:33019"/>
        <dbReference type="ChEBI" id="CHEBI:61560"/>
        <dbReference type="ChEBI" id="CHEBI:173112"/>
        <dbReference type="EC" id="2.7.7.7"/>
    </reaction>
</comment>
<dbReference type="Gene3D" id="3.30.420.10">
    <property type="entry name" value="Ribonuclease H-like superfamily/Ribonuclease H"/>
    <property type="match status" value="1"/>
</dbReference>
<gene>
    <name evidence="10" type="ORF">RYX56_23190</name>
</gene>
<evidence type="ECO:0000256" key="8">
    <source>
        <dbReference type="ARBA" id="ARBA00049244"/>
    </source>
</evidence>
<keyword evidence="4" id="KW-0548">Nucleotidyltransferase</keyword>
<dbReference type="RefSeq" id="WP_317124234.1">
    <property type="nucleotide sequence ID" value="NZ_JAWJBA010000499.1"/>
</dbReference>
<feature type="domain" description="DNA-directed DNA polymerase family B mitochondria/virus" evidence="9">
    <location>
        <begin position="23"/>
        <end position="88"/>
    </location>
</feature>
<dbReference type="InterPro" id="IPR036397">
    <property type="entry name" value="RNaseH_sf"/>
</dbReference>
<evidence type="ECO:0000256" key="6">
    <source>
        <dbReference type="ARBA" id="ARBA00022932"/>
    </source>
</evidence>
<accession>A0ABU3XH75</accession>
<name>A0ABU3XH75_9BACI</name>
<dbReference type="Pfam" id="PF03175">
    <property type="entry name" value="DNA_pol_B_2"/>
    <property type="match status" value="1"/>
</dbReference>
<organism evidence="10 11">
    <name type="scientific">Alkalihalophilus lindianensis</name>
    <dbReference type="NCBI Taxonomy" id="1630542"/>
    <lineage>
        <taxon>Bacteria</taxon>
        <taxon>Bacillati</taxon>
        <taxon>Bacillota</taxon>
        <taxon>Bacilli</taxon>
        <taxon>Bacillales</taxon>
        <taxon>Bacillaceae</taxon>
        <taxon>Alkalihalophilus</taxon>
    </lineage>
</organism>
<evidence type="ECO:0000256" key="4">
    <source>
        <dbReference type="ARBA" id="ARBA00022695"/>
    </source>
</evidence>
<keyword evidence="5" id="KW-0235">DNA replication</keyword>
<dbReference type="EMBL" id="JAWJBA010000499">
    <property type="protein sequence ID" value="MDV2687255.1"/>
    <property type="molecule type" value="Genomic_DNA"/>
</dbReference>
<feature type="non-terminal residue" evidence="10">
    <location>
        <position position="88"/>
    </location>
</feature>
<keyword evidence="3" id="KW-0808">Transferase</keyword>
<comment type="caution">
    <text evidence="10">The sequence shown here is derived from an EMBL/GenBank/DDBJ whole genome shotgun (WGS) entry which is preliminary data.</text>
</comment>
<keyword evidence="11" id="KW-1185">Reference proteome</keyword>
<dbReference type="InterPro" id="IPR012337">
    <property type="entry name" value="RNaseH-like_sf"/>
</dbReference>